<dbReference type="SUPFAM" id="SSF49464">
    <property type="entry name" value="Carboxypeptidase regulatory domain-like"/>
    <property type="match status" value="1"/>
</dbReference>
<reference evidence="1 2" key="1">
    <citation type="submission" date="2013-05" db="EMBL/GenBank/DDBJ databases">
        <title>Genome assembly of Chondromyces apiculatus DSM 436.</title>
        <authorList>
            <person name="Sharma G."/>
            <person name="Khatri I."/>
            <person name="Kaur C."/>
            <person name="Mayilraj S."/>
            <person name="Subramanian S."/>
        </authorList>
    </citation>
    <scope>NUCLEOTIDE SEQUENCE [LARGE SCALE GENOMIC DNA]</scope>
    <source>
        <strain evidence="1 2">DSM 436</strain>
    </source>
</reference>
<protein>
    <submittedName>
        <fullName evidence="1">Cytochrome c family protein</fullName>
    </submittedName>
</protein>
<dbReference type="EMBL" id="ASRX01000072">
    <property type="protein sequence ID" value="EYF01750.1"/>
    <property type="molecule type" value="Genomic_DNA"/>
</dbReference>
<dbReference type="PROSITE" id="PS51257">
    <property type="entry name" value="PROKAR_LIPOPROTEIN"/>
    <property type="match status" value="1"/>
</dbReference>
<dbReference type="InterPro" id="IPR036280">
    <property type="entry name" value="Multihaem_cyt_sf"/>
</dbReference>
<dbReference type="InterPro" id="IPR008969">
    <property type="entry name" value="CarboxyPept-like_regulatory"/>
</dbReference>
<dbReference type="Gene3D" id="1.10.1130.10">
    <property type="entry name" value="Flavocytochrome C3, Chain A"/>
    <property type="match status" value="1"/>
</dbReference>
<dbReference type="STRING" id="1192034.CAP_7816"/>
<accession>A0A017SYP9</accession>
<name>A0A017SYP9_9BACT</name>
<evidence type="ECO:0000313" key="2">
    <source>
        <dbReference type="Proteomes" id="UP000019678"/>
    </source>
</evidence>
<comment type="caution">
    <text evidence="1">The sequence shown here is derived from an EMBL/GenBank/DDBJ whole genome shotgun (WGS) entry which is preliminary data.</text>
</comment>
<dbReference type="eggNOG" id="ENOG5030IY3">
    <property type="taxonomic scope" value="Bacteria"/>
</dbReference>
<evidence type="ECO:0000313" key="1">
    <source>
        <dbReference type="EMBL" id="EYF01750.1"/>
    </source>
</evidence>
<dbReference type="Gene3D" id="2.60.40.1120">
    <property type="entry name" value="Carboxypeptidase-like, regulatory domain"/>
    <property type="match status" value="1"/>
</dbReference>
<dbReference type="SUPFAM" id="SSF48695">
    <property type="entry name" value="Multiheme cytochromes"/>
    <property type="match status" value="1"/>
</dbReference>
<proteinExistence type="predicted"/>
<dbReference type="AlphaFoldDB" id="A0A017SYP9"/>
<dbReference type="Proteomes" id="UP000019678">
    <property type="component" value="Unassembled WGS sequence"/>
</dbReference>
<keyword evidence="2" id="KW-1185">Reference proteome</keyword>
<sequence length="773" mass="77937">MVARRRGTSRRAQVGWGGLLFGAACAVMGAWAVGACGGEDGPSASGGGGAGASGMTSTTGAVTSVGSGGSGGALPEEFVVSGVVTEKGVPVAGAMVMQGGGVAELVTGEDGAFSITLRKAIPGVPTVVAAKVGYRSRGVEITEVPEGPIGIEIVAAAPPDNTAYVFGDPGTGDPAHDSSTAFCGHCHTTLVAQFQTSAHARATRDPLVQDLYAGTSRAHGTAASCAAAGGVFRAGRTPGAAGGSEMRCYLGGGVLPDLNPGCGGAGELSCDDPGLPAGSRPVAFGGCADCHAAGMDGEAGGRDLLDAVGVAFENGNHCDVCHKVSGVDLTRPPGTGGALLLQRPRERVSGLPGADLMQVMFGPYPDVPNEFMGGSYQPVFSRAEFCAGCHQQEQAALVPGTSLDAARWPSGLPVHSTYAEWAASPWGTPGTPCQFCHMPEVEGLKSSVDVTTEENAGIVFGFLRPQGTIRSHAFRGPLGGSPRLLDEALLLGMTVTAQGGELGVSVQLRNQGAGHALPTGEPMRALVALVRAEGCDMPLSPVGGMTVSDVGGALARGVVGQGAAFSGATLAWAEGAARATPGQVVRVVRPTGVFDDYVGVERFADPLLSAQEKGVEIHAPVGEAAVVAVAGGALTLGGALAVHDGDVVLLGEALAWPPVDGQAVRALAGATGSTFARVLVDPAGNRHVPHHRAVDMVSDNRIPPRADGFSVHRFALADGCTEARVEVVVLYRPVPLSLGRERGAEARDYVMGTLSRVVTGITASSRAPSGRSR</sequence>
<organism evidence="1 2">
    <name type="scientific">Chondromyces apiculatus DSM 436</name>
    <dbReference type="NCBI Taxonomy" id="1192034"/>
    <lineage>
        <taxon>Bacteria</taxon>
        <taxon>Pseudomonadati</taxon>
        <taxon>Myxococcota</taxon>
        <taxon>Polyangia</taxon>
        <taxon>Polyangiales</taxon>
        <taxon>Polyangiaceae</taxon>
        <taxon>Chondromyces</taxon>
    </lineage>
</organism>
<gene>
    <name evidence="1" type="ORF">CAP_7816</name>
</gene>